<dbReference type="Pfam" id="PF00023">
    <property type="entry name" value="Ank"/>
    <property type="match status" value="1"/>
</dbReference>
<organism evidence="5 6">
    <name type="scientific">Diploptera punctata</name>
    <name type="common">Pacific beetle cockroach</name>
    <dbReference type="NCBI Taxonomy" id="6984"/>
    <lineage>
        <taxon>Eukaryota</taxon>
        <taxon>Metazoa</taxon>
        <taxon>Ecdysozoa</taxon>
        <taxon>Arthropoda</taxon>
        <taxon>Hexapoda</taxon>
        <taxon>Insecta</taxon>
        <taxon>Pterygota</taxon>
        <taxon>Neoptera</taxon>
        <taxon>Polyneoptera</taxon>
        <taxon>Dictyoptera</taxon>
        <taxon>Blattodea</taxon>
        <taxon>Blaberoidea</taxon>
        <taxon>Blaberidae</taxon>
        <taxon>Diplopterinae</taxon>
        <taxon>Diploptera</taxon>
    </lineage>
</organism>
<dbReference type="SMART" id="SM00248">
    <property type="entry name" value="ANK"/>
    <property type="match status" value="10"/>
</dbReference>
<dbReference type="EMBL" id="JASPKZ010005309">
    <property type="protein sequence ID" value="KAJ9588752.1"/>
    <property type="molecule type" value="Genomic_DNA"/>
</dbReference>
<evidence type="ECO:0000256" key="4">
    <source>
        <dbReference type="SAM" id="MobiDB-lite"/>
    </source>
</evidence>
<dbReference type="InterPro" id="IPR002110">
    <property type="entry name" value="Ankyrin_rpt"/>
</dbReference>
<dbReference type="InterPro" id="IPR050889">
    <property type="entry name" value="Dendritic_Spine_Reg/Scaffold"/>
</dbReference>
<dbReference type="PANTHER" id="PTHR24166:SF48">
    <property type="entry name" value="PROTEIN VAPYRIN"/>
    <property type="match status" value="1"/>
</dbReference>
<dbReference type="SUPFAM" id="SSF52540">
    <property type="entry name" value="P-loop containing nucleoside triphosphate hydrolases"/>
    <property type="match status" value="1"/>
</dbReference>
<dbReference type="InterPro" id="IPR036770">
    <property type="entry name" value="Ankyrin_rpt-contain_sf"/>
</dbReference>
<dbReference type="Proteomes" id="UP001233999">
    <property type="component" value="Unassembled WGS sequence"/>
</dbReference>
<dbReference type="Gene3D" id="1.25.40.20">
    <property type="entry name" value="Ankyrin repeat-containing domain"/>
    <property type="match status" value="3"/>
</dbReference>
<dbReference type="InterPro" id="IPR027417">
    <property type="entry name" value="P-loop_NTPase"/>
</dbReference>
<dbReference type="PROSITE" id="PS50297">
    <property type="entry name" value="ANK_REP_REGION"/>
    <property type="match status" value="6"/>
</dbReference>
<evidence type="ECO:0000313" key="6">
    <source>
        <dbReference type="Proteomes" id="UP001233999"/>
    </source>
</evidence>
<evidence type="ECO:0000256" key="2">
    <source>
        <dbReference type="ARBA" id="ARBA00023043"/>
    </source>
</evidence>
<evidence type="ECO:0000256" key="1">
    <source>
        <dbReference type="ARBA" id="ARBA00022737"/>
    </source>
</evidence>
<sequence>MWFVCRPTRRYYDKLDSCCTGRGLKYEHNMCSLAFARTMRLKYNFSLATNIKGCGSFDDVVLQFSKHDNKKKSFFIQMKSKAKITVGFSSLTSMSKNADFSLLKYFKSYLEIKENFENESVTPFDGKFEDILLVLYTNSDVTEELKNMLNDETRENDMLQDASNILLTNKENGGATLTLKLDGKICDTLVSILSEKSQKQKYKHVKERTASAESASSESVDEREKSTSKQVNKSVEEEELRKQVKEFLEKVIIMYKQTEEEHFDEVVKAELQQHFDLPEEDIQLAHKKFQQLFEDWWQNNYFLESSNKMNPIAEVKDYINLEHACQLIKHRKTDLTNKNIMFVNSAFKNIREIVENNQAVVIYSSRHTIQPTMAKINQLLSEKADNAILNLNDLIQNVENIMIAWKMEKFNILIIEICETLNRLNEPLSKIQEIIKEDEKKKIIFVSAYGKHINYMKIIKNTFKDLKKFQDTLKYPELTIETKESLLNKKVIFQGDTLLLSQILLDSTDFTIFNELDEESISILFSSEIPVIGSKLEATLDYYIDRKLQILQTVSEDILQDTDTVFAVDSKTLEKLNLTANFLSNDISKFVLVENILDFEELCGREKCVHWLKKDEERLMWKQSKGNLNVIRRHLITYDITEWMPETILDGDEKTILLTAEPGMGKSSFLSHLARMTKNKHPEMWLIHICINNFTKILEDIKRDGFHEDKALEMLQIAAGIKNPELKCLESVLFEKAYAYEGNMAVLIDGIDEVAPLYTREVIEIVKFFSNIEVVKIWVTSRNFMKDSLEDIFGIPSHSLVPFDNQEQELFLVKFWLLVSPEKDEQVLQRLASKTRRLVSSQFKNHETDFMGIPIQSLLIAETFILSNLTMKNINYHTLYELYVKKKWNIYLREKMNADPTNVNMSHDTSLYRKFIDNHKAAAVVSFLKADVLDEINSPSLINQEYAFIKNVHNGVEKTGIIHSVNNLHHAVFLHRTFCEYFVALWVFEIFMSNHQMSLEVNLENIQPVLKRLCDGEFNVVKSILERMLAKDFTVHTAILNDNEVEFKKGIEKCDLNEGDHGGRTPLHVASSCGNLKYVKILLDIGVKESKRDTLLGISSLSYAIRGEHWDIVTEILYKCPTSRDQELDEKLLKNVCLMFHILHCAKKSGYSDLVEYLTVQKGWILLKAGVHVGHIEFIELILTIGTEVNVSSPEGQTALHITAENNDCSLTRLLIMKDASANSADNSGTTPVHAAVGRASHAALHLLLQAGADVNLKTIDGSTALHIASKSGDLESVNKLLNVGSIVNITDNTTQIDHQLLINSAAVDGSSALHIASRYGHVNVARKLLSYGAFVNIVDKNGKFPLHVACEYGHVQVATMLLNNGAMVNMKDNNNCTPIMLANRNGYVAVKELLLSHGGTEEQVTQDNSVAVEEEKKVSKIERETARVARQVHNEGQRFIKRVKKLF</sequence>
<comment type="caution">
    <text evidence="5">The sequence shown here is derived from an EMBL/GenBank/DDBJ whole genome shotgun (WGS) entry which is preliminary data.</text>
</comment>
<name>A0AAD7ZYW6_DIPPU</name>
<feature type="repeat" description="ANK" evidence="3">
    <location>
        <begin position="1062"/>
        <end position="1094"/>
    </location>
</feature>
<feature type="repeat" description="ANK" evidence="3">
    <location>
        <begin position="1309"/>
        <end position="1341"/>
    </location>
</feature>
<reference evidence="5" key="1">
    <citation type="journal article" date="2023" name="IScience">
        <title>Live-bearing cockroach genome reveals convergent evolutionary mechanisms linked to viviparity in insects and beyond.</title>
        <authorList>
            <person name="Fouks B."/>
            <person name="Harrison M.C."/>
            <person name="Mikhailova A.A."/>
            <person name="Marchal E."/>
            <person name="English S."/>
            <person name="Carruthers M."/>
            <person name="Jennings E.C."/>
            <person name="Chiamaka E.L."/>
            <person name="Frigard R.A."/>
            <person name="Pippel M."/>
            <person name="Attardo G.M."/>
            <person name="Benoit J.B."/>
            <person name="Bornberg-Bauer E."/>
            <person name="Tobe S.S."/>
        </authorList>
    </citation>
    <scope>NUCLEOTIDE SEQUENCE</scope>
    <source>
        <strain evidence="5">Stay&amp;Tobe</strain>
    </source>
</reference>
<dbReference type="Gene3D" id="3.40.50.300">
    <property type="entry name" value="P-loop containing nucleotide triphosphate hydrolases"/>
    <property type="match status" value="1"/>
</dbReference>
<dbReference type="PROSITE" id="PS50088">
    <property type="entry name" value="ANK_REPEAT"/>
    <property type="match status" value="6"/>
</dbReference>
<proteinExistence type="predicted"/>
<dbReference type="Pfam" id="PF12796">
    <property type="entry name" value="Ank_2"/>
    <property type="match status" value="3"/>
</dbReference>
<evidence type="ECO:0000256" key="3">
    <source>
        <dbReference type="PROSITE-ProRule" id="PRU00023"/>
    </source>
</evidence>
<feature type="repeat" description="ANK" evidence="3">
    <location>
        <begin position="1228"/>
        <end position="1260"/>
    </location>
</feature>
<dbReference type="PRINTS" id="PR01415">
    <property type="entry name" value="ANKYRIN"/>
</dbReference>
<gene>
    <name evidence="5" type="ORF">L9F63_017956</name>
</gene>
<keyword evidence="6" id="KW-1185">Reference proteome</keyword>
<dbReference type="SUPFAM" id="SSF48403">
    <property type="entry name" value="Ankyrin repeat"/>
    <property type="match status" value="1"/>
</dbReference>
<feature type="repeat" description="ANK" evidence="3">
    <location>
        <begin position="1342"/>
        <end position="1374"/>
    </location>
</feature>
<accession>A0AAD7ZYW6</accession>
<keyword evidence="1" id="KW-0677">Repeat</keyword>
<evidence type="ECO:0000313" key="5">
    <source>
        <dbReference type="EMBL" id="KAJ9588752.1"/>
    </source>
</evidence>
<evidence type="ECO:0008006" key="7">
    <source>
        <dbReference type="Google" id="ProtNLM"/>
    </source>
</evidence>
<protein>
    <recommendedName>
        <fullName evidence="7">NACHT domain-containing protein</fullName>
    </recommendedName>
</protein>
<feature type="region of interest" description="Disordered" evidence="4">
    <location>
        <begin position="203"/>
        <end position="235"/>
    </location>
</feature>
<dbReference type="PANTHER" id="PTHR24166">
    <property type="entry name" value="ROLLING PEBBLES, ISOFORM B"/>
    <property type="match status" value="1"/>
</dbReference>
<reference evidence="5" key="2">
    <citation type="submission" date="2023-05" db="EMBL/GenBank/DDBJ databases">
        <authorList>
            <person name="Fouks B."/>
        </authorList>
    </citation>
    <scope>NUCLEOTIDE SEQUENCE</scope>
    <source>
        <strain evidence="5">Stay&amp;Tobe</strain>
        <tissue evidence="5">Testes</tissue>
    </source>
</reference>
<feature type="repeat" description="ANK" evidence="3">
    <location>
        <begin position="1195"/>
        <end position="1227"/>
    </location>
</feature>
<keyword evidence="2 3" id="KW-0040">ANK repeat</keyword>
<feature type="repeat" description="ANK" evidence="3">
    <location>
        <begin position="1261"/>
        <end position="1293"/>
    </location>
</feature>